<dbReference type="RefSeq" id="WP_100257077.1">
    <property type="nucleotide sequence ID" value="NZ_CP011797.1"/>
</dbReference>
<name>A0A2K8KTY3_9GAMM</name>
<evidence type="ECO:0000256" key="2">
    <source>
        <dbReference type="ARBA" id="ARBA00005318"/>
    </source>
</evidence>
<evidence type="ECO:0000313" key="15">
    <source>
        <dbReference type="Proteomes" id="UP000229757"/>
    </source>
</evidence>
<dbReference type="InterPro" id="IPR007812">
    <property type="entry name" value="T2SS_protein-GspL"/>
</dbReference>
<dbReference type="EMBL" id="CP011797">
    <property type="protein sequence ID" value="ATX76764.1"/>
    <property type="molecule type" value="Genomic_DNA"/>
</dbReference>
<dbReference type="Proteomes" id="UP000229757">
    <property type="component" value="Chromosome"/>
</dbReference>
<evidence type="ECO:0000256" key="5">
    <source>
        <dbReference type="ARBA" id="ARBA00022519"/>
    </source>
</evidence>
<dbReference type="GO" id="GO:0015628">
    <property type="term" value="P:protein secretion by the type II secretion system"/>
    <property type="evidence" value="ECO:0007669"/>
    <property type="project" value="InterPro"/>
</dbReference>
<feature type="domain" description="GspL cytoplasmic actin-ATPase-like" evidence="12">
    <location>
        <begin position="40"/>
        <end position="155"/>
    </location>
</feature>
<evidence type="ECO:0000313" key="14">
    <source>
        <dbReference type="EMBL" id="ATX76764.1"/>
    </source>
</evidence>
<keyword evidence="7 10" id="KW-0653">Protein transport</keyword>
<dbReference type="KEGG" id="rfo:REIFOR_01619"/>
<keyword evidence="3 10" id="KW-0813">Transport</keyword>
<dbReference type="GO" id="GO:0005886">
    <property type="term" value="C:plasma membrane"/>
    <property type="evidence" value="ECO:0007669"/>
    <property type="project" value="UniProtKB-SubCell"/>
</dbReference>
<dbReference type="InterPro" id="IPR043129">
    <property type="entry name" value="ATPase_NBD"/>
</dbReference>
<protein>
    <recommendedName>
        <fullName evidence="10">Type II secretion system protein L</fullName>
        <shortName evidence="10">T2SS protein L</shortName>
    </recommendedName>
</protein>
<dbReference type="NCBIfam" id="TIGR01709">
    <property type="entry name" value="typeII_sec_gspL"/>
    <property type="match status" value="1"/>
</dbReference>
<dbReference type="SUPFAM" id="SSF53067">
    <property type="entry name" value="Actin-like ATPase domain"/>
    <property type="match status" value="1"/>
</dbReference>
<dbReference type="Gene3D" id="3.30.420.380">
    <property type="match status" value="1"/>
</dbReference>
<comment type="subcellular location">
    <subcellularLocation>
        <location evidence="1">Cell inner membrane</location>
        <topology evidence="1">Single-pass membrane protein</topology>
    </subcellularLocation>
</comment>
<dbReference type="InterPro" id="IPR025691">
    <property type="entry name" value="GspL_pp_dom"/>
</dbReference>
<keyword evidence="4" id="KW-1003">Cell membrane</keyword>
<proteinExistence type="inferred from homology"/>
<dbReference type="GO" id="GO:0015627">
    <property type="term" value="C:type II protein secretion system complex"/>
    <property type="evidence" value="ECO:0007669"/>
    <property type="project" value="InterPro"/>
</dbReference>
<keyword evidence="8 11" id="KW-1133">Transmembrane helix</keyword>
<evidence type="ECO:0000256" key="11">
    <source>
        <dbReference type="SAM" id="Phobius"/>
    </source>
</evidence>
<reference evidence="14 15" key="1">
    <citation type="journal article" date="2017" name="Environ. Microbiol.">
        <title>Genomic and physiological analyses of 'Reinekea forsetii' reveal a versatile opportunistic lifestyle during spring algae blooms.</title>
        <authorList>
            <person name="Avci B."/>
            <person name="Hahnke R.L."/>
            <person name="Chafee M."/>
            <person name="Fischer T."/>
            <person name="Gruber-Vodicka H."/>
            <person name="Tegetmeyer H.E."/>
            <person name="Harder J."/>
            <person name="Fuchs B.M."/>
            <person name="Amann R.I."/>
            <person name="Teeling H."/>
        </authorList>
    </citation>
    <scope>NUCLEOTIDE SEQUENCE [LARGE SCALE GENOMIC DNA]</scope>
    <source>
        <strain evidence="14 15">Hel1_31_D35</strain>
    </source>
</reference>
<evidence type="ECO:0000256" key="9">
    <source>
        <dbReference type="ARBA" id="ARBA00023136"/>
    </source>
</evidence>
<feature type="domain" description="GspL periplasmic" evidence="13">
    <location>
        <begin position="254"/>
        <end position="410"/>
    </location>
</feature>
<dbReference type="Pfam" id="PF12693">
    <property type="entry name" value="GspL_C"/>
    <property type="match status" value="1"/>
</dbReference>
<comment type="function">
    <text evidence="10">Inner membrane component of the type II secretion system required for the energy-dependent secretion of extracellular factors such as proteases and toxins from the periplasm.</text>
</comment>
<evidence type="ECO:0000259" key="13">
    <source>
        <dbReference type="Pfam" id="PF12693"/>
    </source>
</evidence>
<dbReference type="InterPro" id="IPR024230">
    <property type="entry name" value="GspL_cyto_dom"/>
</dbReference>
<dbReference type="GO" id="GO:0009276">
    <property type="term" value="C:Gram-negative-bacterium-type cell wall"/>
    <property type="evidence" value="ECO:0007669"/>
    <property type="project" value="InterPro"/>
</dbReference>
<evidence type="ECO:0000256" key="1">
    <source>
        <dbReference type="ARBA" id="ARBA00004377"/>
    </source>
</evidence>
<dbReference type="OrthoDB" id="7011844at2"/>
<gene>
    <name evidence="14" type="ORF">REIFOR_01619</name>
</gene>
<comment type="similarity">
    <text evidence="2 10">Belongs to the GSP L family.</text>
</comment>
<sequence>MSIQLSLFWDTADRLEWYWPGDPSVFEGSFEELLDQKQAHNLTVCSVRLFLPEYWFSTLELNLPAKTRRLSGQALKFAAEEFLAQDIDSVHLVLKNKPLGGAATVLVTGLERFSRVLQTLRVRGLIVLEAFNCQDFSIPENQTNETLLQISEQIVTLSARDQIFKIHPKGFSQWFDMWSQQNQLDPEAPILIISAHADGVAKSIVNQLEATGVPVQWVVQDIKQLIDWHDRAEGNRQPGNLITAEFSQQPSNSQYQLWLPAAVAGLAAFVVWVSLTLLDNHRLQIRIEQTLAASDNVFLQVFGQDKRIQRSLMTREMRTLATESGIVDRSVQVNALAVLNDLTIASPSFKLEDFRYNHDRKEAYFTLVQDIADAGDAFALFESLKTGLTDKGYTVEYSANQDKDVFRARFKSVYGGQV</sequence>
<evidence type="ECO:0000256" key="7">
    <source>
        <dbReference type="ARBA" id="ARBA00022927"/>
    </source>
</evidence>
<evidence type="ECO:0000256" key="6">
    <source>
        <dbReference type="ARBA" id="ARBA00022692"/>
    </source>
</evidence>
<keyword evidence="5" id="KW-0997">Cell inner membrane</keyword>
<keyword evidence="9 11" id="KW-0472">Membrane</keyword>
<evidence type="ECO:0000256" key="8">
    <source>
        <dbReference type="ARBA" id="ARBA00022989"/>
    </source>
</evidence>
<evidence type="ECO:0000259" key="12">
    <source>
        <dbReference type="Pfam" id="PF05134"/>
    </source>
</evidence>
<keyword evidence="6 11" id="KW-0812">Transmembrane</keyword>
<evidence type="ECO:0000256" key="4">
    <source>
        <dbReference type="ARBA" id="ARBA00022475"/>
    </source>
</evidence>
<dbReference type="PIRSF" id="PIRSF015761">
    <property type="entry name" value="Protein_L"/>
    <property type="match status" value="1"/>
</dbReference>
<dbReference type="AlphaFoldDB" id="A0A2K8KTY3"/>
<dbReference type="Pfam" id="PF05134">
    <property type="entry name" value="T2SSL"/>
    <property type="match status" value="1"/>
</dbReference>
<accession>A0A2K8KTY3</accession>
<evidence type="ECO:0000256" key="10">
    <source>
        <dbReference type="PIRNR" id="PIRNR015761"/>
    </source>
</evidence>
<keyword evidence="15" id="KW-1185">Reference proteome</keyword>
<feature type="transmembrane region" description="Helical" evidence="11">
    <location>
        <begin position="257"/>
        <end position="278"/>
    </location>
</feature>
<organism evidence="14 15">
    <name type="scientific">Reinekea forsetii</name>
    <dbReference type="NCBI Taxonomy" id="1336806"/>
    <lineage>
        <taxon>Bacteria</taxon>
        <taxon>Pseudomonadati</taxon>
        <taxon>Pseudomonadota</taxon>
        <taxon>Gammaproteobacteria</taxon>
        <taxon>Oceanospirillales</taxon>
        <taxon>Saccharospirillaceae</taxon>
        <taxon>Reinekea</taxon>
    </lineage>
</organism>
<evidence type="ECO:0000256" key="3">
    <source>
        <dbReference type="ARBA" id="ARBA00022448"/>
    </source>
</evidence>